<dbReference type="InterPro" id="IPR001633">
    <property type="entry name" value="EAL_dom"/>
</dbReference>
<gene>
    <name evidence="3" type="ORF">GCM10011594_30230</name>
</gene>
<dbReference type="PANTHER" id="PTHR44757:SF2">
    <property type="entry name" value="BIOFILM ARCHITECTURE MAINTENANCE PROTEIN MBAA"/>
    <property type="match status" value="1"/>
</dbReference>
<reference evidence="3" key="1">
    <citation type="journal article" date="2014" name="Int. J. Syst. Evol. Microbiol.">
        <title>Complete genome sequence of Corynebacterium casei LMG S-19264T (=DSM 44701T), isolated from a smear-ripened cheese.</title>
        <authorList>
            <consortium name="US DOE Joint Genome Institute (JGI-PGF)"/>
            <person name="Walter F."/>
            <person name="Albersmeier A."/>
            <person name="Kalinowski J."/>
            <person name="Ruckert C."/>
        </authorList>
    </citation>
    <scope>NUCLEOTIDE SEQUENCE</scope>
    <source>
        <strain evidence="3">CGMCC 4.7308</strain>
    </source>
</reference>
<dbReference type="Pfam" id="PF00563">
    <property type="entry name" value="EAL"/>
    <property type="match status" value="1"/>
</dbReference>
<organism evidence="3 4">
    <name type="scientific">Nakamurella endophytica</name>
    <dbReference type="NCBI Taxonomy" id="1748367"/>
    <lineage>
        <taxon>Bacteria</taxon>
        <taxon>Bacillati</taxon>
        <taxon>Actinomycetota</taxon>
        <taxon>Actinomycetes</taxon>
        <taxon>Nakamurellales</taxon>
        <taxon>Nakamurellaceae</taxon>
        <taxon>Nakamurella</taxon>
    </lineage>
</organism>
<dbReference type="CDD" id="cd01948">
    <property type="entry name" value="EAL"/>
    <property type="match status" value="1"/>
</dbReference>
<accession>A0A917WIT7</accession>
<evidence type="ECO:0000259" key="2">
    <source>
        <dbReference type="PROSITE" id="PS50887"/>
    </source>
</evidence>
<dbReference type="Gene3D" id="3.20.20.450">
    <property type="entry name" value="EAL domain"/>
    <property type="match status" value="1"/>
</dbReference>
<feature type="domain" description="EAL" evidence="1">
    <location>
        <begin position="352"/>
        <end position="605"/>
    </location>
</feature>
<name>A0A917WIT7_9ACTN</name>
<dbReference type="CDD" id="cd01949">
    <property type="entry name" value="GGDEF"/>
    <property type="match status" value="1"/>
</dbReference>
<feature type="domain" description="GGDEF" evidence="2">
    <location>
        <begin position="208"/>
        <end position="345"/>
    </location>
</feature>
<evidence type="ECO:0000313" key="3">
    <source>
        <dbReference type="EMBL" id="GGM08198.1"/>
    </source>
</evidence>
<dbReference type="SUPFAM" id="SSF141868">
    <property type="entry name" value="EAL domain-like"/>
    <property type="match status" value="1"/>
</dbReference>
<dbReference type="FunFam" id="3.30.70.270:FF:000001">
    <property type="entry name" value="Diguanylate cyclase domain protein"/>
    <property type="match status" value="1"/>
</dbReference>
<dbReference type="PROSITE" id="PS50887">
    <property type="entry name" value="GGDEF"/>
    <property type="match status" value="1"/>
</dbReference>
<dbReference type="InterPro" id="IPR003018">
    <property type="entry name" value="GAF"/>
</dbReference>
<dbReference type="NCBIfam" id="TIGR00254">
    <property type="entry name" value="GGDEF"/>
    <property type="match status" value="1"/>
</dbReference>
<dbReference type="SMART" id="SM00052">
    <property type="entry name" value="EAL"/>
    <property type="match status" value="1"/>
</dbReference>
<dbReference type="InterPro" id="IPR035919">
    <property type="entry name" value="EAL_sf"/>
</dbReference>
<dbReference type="InterPro" id="IPR029787">
    <property type="entry name" value="Nucleotide_cyclase"/>
</dbReference>
<dbReference type="Gene3D" id="3.30.450.40">
    <property type="match status" value="1"/>
</dbReference>
<dbReference type="Pfam" id="PF00990">
    <property type="entry name" value="GGDEF"/>
    <property type="match status" value="1"/>
</dbReference>
<dbReference type="Gene3D" id="3.30.70.270">
    <property type="match status" value="1"/>
</dbReference>
<dbReference type="EMBL" id="BMNA01000006">
    <property type="protein sequence ID" value="GGM08198.1"/>
    <property type="molecule type" value="Genomic_DNA"/>
</dbReference>
<dbReference type="PANTHER" id="PTHR44757">
    <property type="entry name" value="DIGUANYLATE CYCLASE DGCP"/>
    <property type="match status" value="1"/>
</dbReference>
<keyword evidence="4" id="KW-1185">Reference proteome</keyword>
<proteinExistence type="predicted"/>
<dbReference type="PROSITE" id="PS50883">
    <property type="entry name" value="EAL"/>
    <property type="match status" value="1"/>
</dbReference>
<evidence type="ECO:0000313" key="4">
    <source>
        <dbReference type="Proteomes" id="UP000655208"/>
    </source>
</evidence>
<protein>
    <recommendedName>
        <fullName evidence="5">Diguanylate cyclase (GGDEF)-like protein</fullName>
    </recommendedName>
</protein>
<dbReference type="SMART" id="SM00065">
    <property type="entry name" value="GAF"/>
    <property type="match status" value="1"/>
</dbReference>
<evidence type="ECO:0000259" key="1">
    <source>
        <dbReference type="PROSITE" id="PS50883"/>
    </source>
</evidence>
<comment type="caution">
    <text evidence="3">The sequence shown here is derived from an EMBL/GenBank/DDBJ whole genome shotgun (WGS) entry which is preliminary data.</text>
</comment>
<dbReference type="SMART" id="SM00267">
    <property type="entry name" value="GGDEF"/>
    <property type="match status" value="1"/>
</dbReference>
<sequence length="609" mass="64050">MDGTGLSLAVGALARTAVGAPAADQVLRRLCEVAVTSLDADGVAVRVVDTGSPTLAHACPPGNPLTRLLQPPDGGPWREAVDGRVAVSADGAEEIARRWSGVGAGAADTGVGSLAVLPLTARDRCWGTLDLYRAAPGGWTAADRVGAQLLADVATSYLVMAADRADVLADKEHLAARVLHDELTGLPNRGLIHELIDHALAAAERHRRPVAVLFVDLDRFKEVNDTHGHAVGDRVLQAVASRMRAAVRSADTVGRLSGDEFAVLVEDLPAEADQQHRHLVALADRVSAAVATPVPAGSTDVTVSASIGITVTTDRPAATDLLDHADAAMYAAKAAGRSRTVVRRFVPPTPGGAVQRRRLYEALDRGEFRVHYQPIVTTDGGVVAVEALLRWQHPDEGLLPAVRFIEAAQATGAIVPIGRWLLTEVAGQLRRWRADLPDTAPGTVFCNLCPREIVDDDLIDHIATVLATDGLTAADLGVEVLESHLGDDRLVPVLDRLRSAGHPVAIDDFGVGYSSLHRLVELPVSHLKLDRSFTARLPADRRARTVVDAVAAIATGLGLQLVGEGVETPEQARCLVEAGADLLQGFRCGAPMAATEVTALLTASGVPAH</sequence>
<dbReference type="Proteomes" id="UP000655208">
    <property type="component" value="Unassembled WGS sequence"/>
</dbReference>
<dbReference type="InterPro" id="IPR000160">
    <property type="entry name" value="GGDEF_dom"/>
</dbReference>
<dbReference type="Pfam" id="PF13185">
    <property type="entry name" value="GAF_2"/>
    <property type="match status" value="1"/>
</dbReference>
<dbReference type="InterPro" id="IPR029016">
    <property type="entry name" value="GAF-like_dom_sf"/>
</dbReference>
<reference evidence="3" key="2">
    <citation type="submission" date="2020-09" db="EMBL/GenBank/DDBJ databases">
        <authorList>
            <person name="Sun Q."/>
            <person name="Zhou Y."/>
        </authorList>
    </citation>
    <scope>NUCLEOTIDE SEQUENCE</scope>
    <source>
        <strain evidence="3">CGMCC 4.7308</strain>
    </source>
</reference>
<dbReference type="RefSeq" id="WP_188942936.1">
    <property type="nucleotide sequence ID" value="NZ_BMNA01000006.1"/>
</dbReference>
<dbReference type="AlphaFoldDB" id="A0A917WIT7"/>
<dbReference type="SUPFAM" id="SSF55073">
    <property type="entry name" value="Nucleotide cyclase"/>
    <property type="match status" value="1"/>
</dbReference>
<evidence type="ECO:0008006" key="5">
    <source>
        <dbReference type="Google" id="ProtNLM"/>
    </source>
</evidence>
<dbReference type="InterPro" id="IPR043128">
    <property type="entry name" value="Rev_trsase/Diguanyl_cyclase"/>
</dbReference>
<dbReference type="InterPro" id="IPR052155">
    <property type="entry name" value="Biofilm_reg_signaling"/>
</dbReference>
<dbReference type="SUPFAM" id="SSF55781">
    <property type="entry name" value="GAF domain-like"/>
    <property type="match status" value="1"/>
</dbReference>